<protein>
    <submittedName>
        <fullName evidence="1">Uncharacterized protein</fullName>
    </submittedName>
</protein>
<sequence length="159" mass="17737">MYDRTACFVHGKVGSIRSIDDDEHMKGEGEGEGEHSHDVVVVLVPGADSKKVWRIKHTDFAGPLPFSQSLCSFWPNYCHVHNFFNSLVSKIEGPEHITNKQASMAFVNSLLLFASCFYCLSKLPPAFLPASVILAWDADSSTNWPLPPWKGTNVPSWRC</sequence>
<proteinExistence type="predicted"/>
<reference evidence="2" key="1">
    <citation type="journal article" date="2020" name="Curr. Biol.">
        <title>Chromatin organization in early land plants reveals an ancestral association between H3K27me3, transposons, and constitutive heterochromatin.</title>
        <authorList>
            <person name="Montgomery S.A."/>
            <person name="Tanizawa Y."/>
            <person name="Galik B."/>
            <person name="Wang N."/>
            <person name="Ito T."/>
            <person name="Mochizuki T."/>
            <person name="Akimcheva S."/>
            <person name="Bowman J.L."/>
            <person name="Cognat V."/>
            <person name="Marechal-Drouard L."/>
            <person name="Ekker H."/>
            <person name="Hong S.F."/>
            <person name="Kohchi T."/>
            <person name="Lin S.S."/>
            <person name="Liu L.D."/>
            <person name="Nakamura Y."/>
            <person name="Valeeva L.R."/>
            <person name="Shakirov E.V."/>
            <person name="Shippen D.E."/>
            <person name="Wei W.L."/>
            <person name="Yagura M."/>
            <person name="Yamaoka S."/>
            <person name="Yamato K.T."/>
            <person name="Liu C."/>
            <person name="Berger F."/>
        </authorList>
    </citation>
    <scope>NUCLEOTIDE SEQUENCE [LARGE SCALE GENOMIC DNA]</scope>
    <source>
        <strain evidence="2">Tak-1</strain>
    </source>
</reference>
<gene>
    <name evidence="1" type="ORF">Mp_6g14970</name>
</gene>
<dbReference type="AlphaFoldDB" id="A0AAF6BS62"/>
<dbReference type="Proteomes" id="UP001162541">
    <property type="component" value="Chromosome 6"/>
</dbReference>
<accession>A0AAF6BS62</accession>
<dbReference type="EMBL" id="AP019871">
    <property type="protein sequence ID" value="BBN14846.1"/>
    <property type="molecule type" value="Genomic_DNA"/>
</dbReference>
<name>A0AAF6BS62_MARPO</name>
<organism evidence="1 2">
    <name type="scientific">Marchantia polymorpha subsp. ruderalis</name>
    <dbReference type="NCBI Taxonomy" id="1480154"/>
    <lineage>
        <taxon>Eukaryota</taxon>
        <taxon>Viridiplantae</taxon>
        <taxon>Streptophyta</taxon>
        <taxon>Embryophyta</taxon>
        <taxon>Marchantiophyta</taxon>
        <taxon>Marchantiopsida</taxon>
        <taxon>Marchantiidae</taxon>
        <taxon>Marchantiales</taxon>
        <taxon>Marchantiaceae</taxon>
        <taxon>Marchantia</taxon>
    </lineage>
</organism>
<evidence type="ECO:0000313" key="1">
    <source>
        <dbReference type="EMBL" id="BBN14846.1"/>
    </source>
</evidence>
<evidence type="ECO:0000313" key="2">
    <source>
        <dbReference type="Proteomes" id="UP001162541"/>
    </source>
</evidence>